<feature type="region of interest" description="Disordered" evidence="1">
    <location>
        <begin position="29"/>
        <end position="64"/>
    </location>
</feature>
<reference evidence="3" key="2">
    <citation type="submission" date="2020-05" db="UniProtKB">
        <authorList>
            <consortium name="EnsemblMetazoa"/>
        </authorList>
    </citation>
    <scope>IDENTIFICATION</scope>
</reference>
<dbReference type="VEuPathDB" id="VectorBase:ASIC012552"/>
<organism evidence="2">
    <name type="scientific">Anopheles sinensis</name>
    <name type="common">Mosquito</name>
    <dbReference type="NCBI Taxonomy" id="74873"/>
    <lineage>
        <taxon>Eukaryota</taxon>
        <taxon>Metazoa</taxon>
        <taxon>Ecdysozoa</taxon>
        <taxon>Arthropoda</taxon>
        <taxon>Hexapoda</taxon>
        <taxon>Insecta</taxon>
        <taxon>Pterygota</taxon>
        <taxon>Neoptera</taxon>
        <taxon>Endopterygota</taxon>
        <taxon>Diptera</taxon>
        <taxon>Nematocera</taxon>
        <taxon>Culicoidea</taxon>
        <taxon>Culicidae</taxon>
        <taxon>Anophelinae</taxon>
        <taxon>Anopheles</taxon>
    </lineage>
</organism>
<evidence type="ECO:0000313" key="4">
    <source>
        <dbReference type="Proteomes" id="UP000030765"/>
    </source>
</evidence>
<proteinExistence type="predicted"/>
<evidence type="ECO:0000313" key="3">
    <source>
        <dbReference type="EnsemblMetazoa" id="ASIC012552-PA"/>
    </source>
</evidence>
<name>A0A084W373_ANOSI</name>
<protein>
    <submittedName>
        <fullName evidence="2 3">Uncharacterized protein</fullName>
    </submittedName>
</protein>
<reference evidence="2 4" key="1">
    <citation type="journal article" date="2014" name="BMC Genomics">
        <title>Genome sequence of Anopheles sinensis provides insight into genetics basis of mosquito competence for malaria parasites.</title>
        <authorList>
            <person name="Zhou D."/>
            <person name="Zhang D."/>
            <person name="Ding G."/>
            <person name="Shi L."/>
            <person name="Hou Q."/>
            <person name="Ye Y."/>
            <person name="Xu Y."/>
            <person name="Zhou H."/>
            <person name="Xiong C."/>
            <person name="Li S."/>
            <person name="Yu J."/>
            <person name="Hong S."/>
            <person name="Yu X."/>
            <person name="Zou P."/>
            <person name="Chen C."/>
            <person name="Chang X."/>
            <person name="Wang W."/>
            <person name="Lv Y."/>
            <person name="Sun Y."/>
            <person name="Ma L."/>
            <person name="Shen B."/>
            <person name="Zhu C."/>
        </authorList>
    </citation>
    <scope>NUCLEOTIDE SEQUENCE [LARGE SCALE GENOMIC DNA]</scope>
</reference>
<accession>A0A084W373</accession>
<dbReference type="EnsemblMetazoa" id="ASIC012552-RA">
    <property type="protein sequence ID" value="ASIC012552-PA"/>
    <property type="gene ID" value="ASIC012552"/>
</dbReference>
<dbReference type="EMBL" id="KE525280">
    <property type="protein sequence ID" value="KFB44667.1"/>
    <property type="molecule type" value="Genomic_DNA"/>
</dbReference>
<evidence type="ECO:0000256" key="1">
    <source>
        <dbReference type="SAM" id="MobiDB-lite"/>
    </source>
</evidence>
<dbReference type="EMBL" id="ATLV01019850">
    <property type="status" value="NOT_ANNOTATED_CDS"/>
    <property type="molecule type" value="Genomic_DNA"/>
</dbReference>
<gene>
    <name evidence="2" type="ORF">ZHAS_00012552</name>
</gene>
<sequence>MTTIDGIGRQPGRAVLMTAMIDRWIDFRPEATASSQSKKGSSRVPGVYAIHHSSTGRPEKQRSK</sequence>
<dbReference type="Proteomes" id="UP000030765">
    <property type="component" value="Unassembled WGS sequence"/>
</dbReference>
<evidence type="ECO:0000313" key="2">
    <source>
        <dbReference type="EMBL" id="KFB44667.1"/>
    </source>
</evidence>
<dbReference type="AlphaFoldDB" id="A0A084W373"/>
<keyword evidence="4" id="KW-1185">Reference proteome</keyword>